<organism evidence="19 20">
    <name type="scientific">Crassostrea virginica</name>
    <name type="common">Eastern oyster</name>
    <dbReference type="NCBI Taxonomy" id="6565"/>
    <lineage>
        <taxon>Eukaryota</taxon>
        <taxon>Metazoa</taxon>
        <taxon>Spiralia</taxon>
        <taxon>Lophotrochozoa</taxon>
        <taxon>Mollusca</taxon>
        <taxon>Bivalvia</taxon>
        <taxon>Autobranchia</taxon>
        <taxon>Pteriomorphia</taxon>
        <taxon>Ostreida</taxon>
        <taxon>Ostreoidea</taxon>
        <taxon>Ostreidae</taxon>
        <taxon>Crassostrea</taxon>
    </lineage>
</organism>
<dbReference type="CDD" id="cd13937">
    <property type="entry name" value="PANDER_GnT-1_2_like"/>
    <property type="match status" value="1"/>
</dbReference>
<dbReference type="SUPFAM" id="SSF53448">
    <property type="entry name" value="Nucleotide-diphospho-sugar transferases"/>
    <property type="match status" value="1"/>
</dbReference>
<evidence type="ECO:0000256" key="17">
    <source>
        <dbReference type="RuleBase" id="RU368119"/>
    </source>
</evidence>
<dbReference type="Pfam" id="PF15711">
    <property type="entry name" value="ILEI"/>
    <property type="match status" value="1"/>
</dbReference>
<keyword evidence="9 17" id="KW-0735">Signal-anchor</keyword>
<keyword evidence="11 17" id="KW-0333">Golgi apparatus</keyword>
<dbReference type="InterPro" id="IPR039477">
    <property type="entry name" value="ILEI/PANDER_dom"/>
</dbReference>
<evidence type="ECO:0000256" key="10">
    <source>
        <dbReference type="ARBA" id="ARBA00022989"/>
    </source>
</evidence>
<dbReference type="InterPro" id="IPR039474">
    <property type="entry name" value="POMGNT1_PANDER-like"/>
</dbReference>
<dbReference type="EC" id="2.4.1.-" evidence="17"/>
<dbReference type="InterPro" id="IPR052463">
    <property type="entry name" value="O-linked_mannose_GnT"/>
</dbReference>
<dbReference type="FunFam" id="3.90.550.10:FF:000252">
    <property type="entry name" value="Protein O-linked-mannose beta-1,2-N-acetylglucosaminyltransferase 1"/>
    <property type="match status" value="1"/>
</dbReference>
<evidence type="ECO:0000256" key="2">
    <source>
        <dbReference type="ARBA" id="ARBA00004922"/>
    </source>
</evidence>
<evidence type="ECO:0000313" key="19">
    <source>
        <dbReference type="Proteomes" id="UP000694844"/>
    </source>
</evidence>
<proteinExistence type="inferred from homology"/>
<evidence type="ECO:0000259" key="18">
    <source>
        <dbReference type="Pfam" id="PF15711"/>
    </source>
</evidence>
<keyword evidence="6" id="KW-0808">Transferase</keyword>
<evidence type="ECO:0000256" key="12">
    <source>
        <dbReference type="ARBA" id="ARBA00023136"/>
    </source>
</evidence>
<dbReference type="GO" id="GO:0000139">
    <property type="term" value="C:Golgi membrane"/>
    <property type="evidence" value="ECO:0007669"/>
    <property type="project" value="UniProtKB-SubCell"/>
</dbReference>
<evidence type="ECO:0000256" key="5">
    <source>
        <dbReference type="ARBA" id="ARBA00022676"/>
    </source>
</evidence>
<comment type="domain">
    <text evidence="17">The stem domain mediates specific interaction with beta-linked N-acetylglucosamine moieties of O-glycosylated proteins. It also interacts with its product, N-acetyl-beta-D-glucosaminyl-(1-&gt;2)-O-alpha-D-mannosylprotein.</text>
</comment>
<keyword evidence="14 17" id="KW-0464">Manganese</keyword>
<gene>
    <name evidence="20" type="primary">LOC111121066</name>
</gene>
<feature type="transmembrane region" description="Helical" evidence="17">
    <location>
        <begin position="12"/>
        <end position="32"/>
    </location>
</feature>
<dbReference type="Proteomes" id="UP000694844">
    <property type="component" value="Chromosome 2"/>
</dbReference>
<evidence type="ECO:0000256" key="6">
    <source>
        <dbReference type="ARBA" id="ARBA00022679"/>
    </source>
</evidence>
<dbReference type="KEGG" id="cvn:111121066"/>
<evidence type="ECO:0000256" key="8">
    <source>
        <dbReference type="ARBA" id="ARBA00022723"/>
    </source>
</evidence>
<dbReference type="PANTHER" id="PTHR46396">
    <property type="entry name" value="PROTEIN O-LINKED-MANNOSE BETA-1,2-N-ACETYLGLUCOSAMINYLTRANSFERASE 1"/>
    <property type="match status" value="1"/>
</dbReference>
<dbReference type="GO" id="GO:0047223">
    <property type="term" value="F:beta-1,3-galactosyl-O-glycosyl-glycoprotein beta-1,3-N-acetylglucosaminyltransferase activity"/>
    <property type="evidence" value="ECO:0007669"/>
    <property type="project" value="TreeGrafter"/>
</dbReference>
<dbReference type="GO" id="GO:0016266">
    <property type="term" value="P:protein O-linked glycosylation via N-acetyl-galactosamine"/>
    <property type="evidence" value="ECO:0007669"/>
    <property type="project" value="TreeGrafter"/>
</dbReference>
<name>A0A8B8CRQ2_CRAVI</name>
<dbReference type="RefSeq" id="XP_022317879.1">
    <property type="nucleotide sequence ID" value="XM_022462171.1"/>
</dbReference>
<feature type="domain" description="ILEI/PANDER" evidence="18">
    <location>
        <begin position="95"/>
        <end position="184"/>
    </location>
</feature>
<comment type="similarity">
    <text evidence="3 17">Belongs to the glycosyltransferase 13 family.</text>
</comment>
<evidence type="ECO:0000256" key="11">
    <source>
        <dbReference type="ARBA" id="ARBA00023034"/>
    </source>
</evidence>
<evidence type="ECO:0000256" key="1">
    <source>
        <dbReference type="ARBA" id="ARBA00004323"/>
    </source>
</evidence>
<evidence type="ECO:0000256" key="14">
    <source>
        <dbReference type="ARBA" id="ARBA00023211"/>
    </source>
</evidence>
<dbReference type="Pfam" id="PF03071">
    <property type="entry name" value="GNT-I"/>
    <property type="match status" value="1"/>
</dbReference>
<keyword evidence="19" id="KW-1185">Reference proteome</keyword>
<dbReference type="InterPro" id="IPR029044">
    <property type="entry name" value="Nucleotide-diphossugar_trans"/>
</dbReference>
<dbReference type="InterPro" id="IPR004139">
    <property type="entry name" value="Glyco_trans_13"/>
</dbReference>
<keyword evidence="13" id="KW-1015">Disulfide bond</keyword>
<protein>
    <recommendedName>
        <fullName evidence="17">Protein O-linked-mannose beta-1,2-N-acetylglucosaminyltransferase</fullName>
        <shortName evidence="17">POMGnT1</shortName>
        <ecNumber evidence="17">2.4.1.-</ecNumber>
    </recommendedName>
</protein>
<keyword evidence="12 17" id="KW-0472">Membrane</keyword>
<keyword evidence="7 17" id="KW-0812">Transmembrane</keyword>
<evidence type="ECO:0000256" key="3">
    <source>
        <dbReference type="ARBA" id="ARBA00006492"/>
    </source>
</evidence>
<dbReference type="GeneID" id="111121066"/>
<comment type="pathway">
    <text evidence="2 17">Protein modification; protein glycosylation.</text>
</comment>
<evidence type="ECO:0000313" key="20">
    <source>
        <dbReference type="RefSeq" id="XP_022317879.1"/>
    </source>
</evidence>
<comment type="subunit">
    <text evidence="15">Interacts with DAG1 (via O-linked mannose moiety). Interacts (via transmembrane domain) with FKTN; the interaction is direct and is required for normal location in Golgi membranes.</text>
</comment>
<dbReference type="Gene3D" id="3.90.550.10">
    <property type="entry name" value="Spore Coat Polysaccharide Biosynthesis Protein SpsA, Chain A"/>
    <property type="match status" value="1"/>
</dbReference>
<dbReference type="GO" id="GO:0030145">
    <property type="term" value="F:manganese ion binding"/>
    <property type="evidence" value="ECO:0007669"/>
    <property type="project" value="UniProtKB-UniRule"/>
</dbReference>
<dbReference type="OrthoDB" id="440755at2759"/>
<sequence>MLMRKKWLTKLLQGGVLLILIVTAIINISFIMDTHEKKKVNKERRVNDREKPADSVQAEKLSKEISLSVTSSKSLVYVTVNGAVVYQDDDFDVNRGIHLLVLNQATGGLMAKQVFDTYSAGEDQSMLNFVDRISQNRILIFSIKDEGAFQLSPKARSALRNMGSLTVEQLRFRDMWIFICYKGGQVISERHSKADRMGEWGNRISVDEVIKLVPLQDSKCPWYTSDLKRQQFCEKIEGYGKVCDCQHPTPITFSPPQLEVDNLKNVAITVIASNRPQYLYRMLVKLLSTAGVHPQMITVFIDGDFEEPLAVTRLLGLMGIQHTPLGKKNARVSQHYKASLTATFDLHPEAQYTIVIEEDLDVSPDFFNYFSQTLHLMEQDESLYCISAWNDQGYSHSCQDPKLLYRVETMPGLGWLLKRKLFKEELEKQWPSPDKQWDWDMWMRLPTMRKKRECVIPDISRTYHFGSKGLNMNPYFQELYFKKHSIVNESNVVLKDLDRMVADKYEVMINDILKSAEVVDHSKNPCNGTLIPKNKDKTHVLFIQMQNPTDFTTWKQLAKCYHLWDLDVRGFHKSMWRLFLNGTPVMLVGVPASPYHTHKPENVVPFFLEEPKQKPPPK</sequence>
<dbReference type="PROSITE" id="PS52031">
    <property type="entry name" value="GG_LECTIN"/>
    <property type="match status" value="1"/>
</dbReference>
<reference evidence="20" key="1">
    <citation type="submission" date="2025-08" db="UniProtKB">
        <authorList>
            <consortium name="RefSeq"/>
        </authorList>
    </citation>
    <scope>IDENTIFICATION</scope>
    <source>
        <tissue evidence="20">Whole sample</tissue>
    </source>
</reference>
<comment type="subcellular location">
    <subcellularLocation>
        <location evidence="1 17">Golgi apparatus membrane</location>
        <topology evidence="1 17">Single-pass type II membrane protein</topology>
    </subcellularLocation>
</comment>
<comment type="function">
    <text evidence="17">Participates in O-mannosyl glycosylation by catalyzing the addition of N-acetylglucosamine to O-linked mannose on glycoproteins. Catalyzes the synthesis of the GlcNAc(beta1-2)Man(alpha1-)O-Ser/Thr moiety on alpha-dystroglycan and other O-mannosylated proteins, providing the necessary basis for the addition of further carbohydrate moieties. Is specific for alpha linked terminal mannose.</text>
</comment>
<accession>A0A8B8CRQ2</accession>
<evidence type="ECO:0000256" key="13">
    <source>
        <dbReference type="ARBA" id="ARBA00023157"/>
    </source>
</evidence>
<keyword evidence="10 17" id="KW-1133">Transmembrane helix</keyword>
<dbReference type="AlphaFoldDB" id="A0A8B8CRQ2"/>
<keyword evidence="8 17" id="KW-0479">Metal-binding</keyword>
<evidence type="ECO:0000256" key="7">
    <source>
        <dbReference type="ARBA" id="ARBA00022692"/>
    </source>
</evidence>
<keyword evidence="4" id="KW-0597">Phosphoprotein</keyword>
<evidence type="ECO:0000256" key="4">
    <source>
        <dbReference type="ARBA" id="ARBA00022553"/>
    </source>
</evidence>
<comment type="catalytic activity">
    <reaction evidence="16 17">
        <text>3-O-(alpha-D-mannosyl)-L-threonyl-[protein] + UDP-N-acetyl-alpha-D-glucosamine = 3-O-(N-acetyl-beta-D-glucosaminyl-(1-&gt;2)-alpha-D-mannosyl)-L-threonyl-[protein] + UDP + H(+)</text>
        <dbReference type="Rhea" id="RHEA:54128"/>
        <dbReference type="Rhea" id="RHEA-COMP:13547"/>
        <dbReference type="Rhea" id="RHEA-COMP:13802"/>
        <dbReference type="ChEBI" id="CHEBI:15378"/>
        <dbReference type="ChEBI" id="CHEBI:57705"/>
        <dbReference type="ChEBI" id="CHEBI:58223"/>
        <dbReference type="ChEBI" id="CHEBI:137323"/>
        <dbReference type="ChEBI" id="CHEBI:138067"/>
    </reaction>
</comment>
<evidence type="ECO:0000256" key="16">
    <source>
        <dbReference type="ARBA" id="ARBA00049045"/>
    </source>
</evidence>
<comment type="cofactor">
    <cofactor evidence="17">
        <name>Mn(2+)</name>
        <dbReference type="ChEBI" id="CHEBI:29035"/>
    </cofactor>
    <text evidence="17">The manganese ion interacts primarily with the substrate UDP-N-acetylglucosamine.</text>
</comment>
<dbReference type="UniPathway" id="UPA00378"/>
<dbReference type="PANTHER" id="PTHR46396:SF1">
    <property type="entry name" value="PROTEIN O-LINKED-MANNOSE BETA-1,2-N-ACETYLGLUCOSAMINYLTRANSFERASE 1"/>
    <property type="match status" value="1"/>
</dbReference>
<evidence type="ECO:0000256" key="9">
    <source>
        <dbReference type="ARBA" id="ARBA00022968"/>
    </source>
</evidence>
<keyword evidence="5 17" id="KW-0328">Glycosyltransferase</keyword>
<evidence type="ECO:0000256" key="15">
    <source>
        <dbReference type="ARBA" id="ARBA00046887"/>
    </source>
</evidence>